<reference evidence="3 4" key="1">
    <citation type="submission" date="2024-11" db="EMBL/GenBank/DDBJ databases">
        <title>Chromosome-level genome assembly of the freshwater bivalve Anodonta woodiana.</title>
        <authorList>
            <person name="Chen X."/>
        </authorList>
    </citation>
    <scope>NUCLEOTIDE SEQUENCE [LARGE SCALE GENOMIC DNA]</scope>
    <source>
        <strain evidence="3">MN2024</strain>
        <tissue evidence="3">Gills</tissue>
    </source>
</reference>
<dbReference type="AlphaFoldDB" id="A0ABD3XR51"/>
<keyword evidence="2" id="KW-1133">Transmembrane helix</keyword>
<keyword evidence="2" id="KW-0472">Membrane</keyword>
<dbReference type="Proteomes" id="UP001634394">
    <property type="component" value="Unassembled WGS sequence"/>
</dbReference>
<accession>A0ABD3XR51</accession>
<evidence type="ECO:0000256" key="1">
    <source>
        <dbReference type="SAM" id="MobiDB-lite"/>
    </source>
</evidence>
<gene>
    <name evidence="3" type="ORF">ACJMK2_000429</name>
</gene>
<proteinExistence type="predicted"/>
<feature type="compositionally biased region" description="Pro residues" evidence="1">
    <location>
        <begin position="169"/>
        <end position="180"/>
    </location>
</feature>
<evidence type="ECO:0000313" key="3">
    <source>
        <dbReference type="EMBL" id="KAL3888046.1"/>
    </source>
</evidence>
<name>A0ABD3XR51_SINWO</name>
<keyword evidence="2" id="KW-0812">Transmembrane</keyword>
<dbReference type="EMBL" id="JBJQND010000001">
    <property type="protein sequence ID" value="KAL3888046.1"/>
    <property type="molecule type" value="Genomic_DNA"/>
</dbReference>
<protein>
    <recommendedName>
        <fullName evidence="5">Cysteine and tyrosine-rich protein 1</fullName>
    </recommendedName>
</protein>
<evidence type="ECO:0000313" key="4">
    <source>
        <dbReference type="Proteomes" id="UP001634394"/>
    </source>
</evidence>
<evidence type="ECO:0008006" key="5">
    <source>
        <dbReference type="Google" id="ProtNLM"/>
    </source>
</evidence>
<comment type="caution">
    <text evidence="3">The sequence shown here is derived from an EMBL/GenBank/DDBJ whole genome shotgun (WGS) entry which is preliminary data.</text>
</comment>
<organism evidence="3 4">
    <name type="scientific">Sinanodonta woodiana</name>
    <name type="common">Chinese pond mussel</name>
    <name type="synonym">Anodonta woodiana</name>
    <dbReference type="NCBI Taxonomy" id="1069815"/>
    <lineage>
        <taxon>Eukaryota</taxon>
        <taxon>Metazoa</taxon>
        <taxon>Spiralia</taxon>
        <taxon>Lophotrochozoa</taxon>
        <taxon>Mollusca</taxon>
        <taxon>Bivalvia</taxon>
        <taxon>Autobranchia</taxon>
        <taxon>Heteroconchia</taxon>
        <taxon>Palaeoheterodonta</taxon>
        <taxon>Unionida</taxon>
        <taxon>Unionoidea</taxon>
        <taxon>Unionidae</taxon>
        <taxon>Unioninae</taxon>
        <taxon>Sinanodonta</taxon>
    </lineage>
</organism>
<evidence type="ECO:0000256" key="2">
    <source>
        <dbReference type="SAM" id="Phobius"/>
    </source>
</evidence>
<feature type="transmembrane region" description="Helical" evidence="2">
    <location>
        <begin position="73"/>
        <end position="99"/>
    </location>
</feature>
<keyword evidence="4" id="KW-1185">Reference proteome</keyword>
<sequence>MRHVMIFYIWHSYHDPNKNQQCNIREQNIVYNSLPLASGEYCYNDYFQTTYCSSGCCYSSSDGCCSTGLEGGIIAAIVVGSLAGLGSIIGFIVCCCVAANNASRRTAALNQPASTAVQSHMMTNAAYGYGQPAIPGPYGPVGYGYSFAAQPPAYPQHNNVPQGSAQPAFQPPPPQQPSQPPVTTTN</sequence>
<feature type="region of interest" description="Disordered" evidence="1">
    <location>
        <begin position="154"/>
        <end position="186"/>
    </location>
</feature>